<dbReference type="Gene3D" id="3.40.50.12790">
    <property type="entry name" value="FHIPEP family, domain 4"/>
    <property type="match status" value="1"/>
</dbReference>
<dbReference type="NCBIfam" id="TIGR01398">
    <property type="entry name" value="FlhA"/>
    <property type="match status" value="1"/>
</dbReference>
<keyword evidence="8" id="KW-0282">Flagellum</keyword>
<keyword evidence="5 7" id="KW-1133">Transmembrane helix</keyword>
<dbReference type="PRINTS" id="PR00949">
    <property type="entry name" value="TYPE3IMAPROT"/>
</dbReference>
<evidence type="ECO:0000313" key="8">
    <source>
        <dbReference type="EMBL" id="MBV6341143.1"/>
    </source>
</evidence>
<keyword evidence="8" id="KW-0966">Cell projection</keyword>
<protein>
    <recommendedName>
        <fullName evidence="7">Flagellar biosynthesis protein FlhA</fullName>
    </recommendedName>
</protein>
<gene>
    <name evidence="7 8" type="primary">flhA</name>
    <name evidence="8" type="ORF">HWQ67_06050</name>
</gene>
<keyword evidence="4 7" id="KW-0812">Transmembrane</keyword>
<feature type="transmembrane region" description="Helical" evidence="7">
    <location>
        <begin position="73"/>
        <end position="93"/>
    </location>
</feature>
<dbReference type="InterPro" id="IPR001712">
    <property type="entry name" value="T3SS_FHIPEP"/>
</dbReference>
<comment type="function">
    <text evidence="7">Required for formation of the rod structure of the flagellar apparatus. Together with FliI and FliH, may constitute the export apparatus of flagellin.</text>
</comment>
<name>A0ABS6RWZ1_9BACT</name>
<dbReference type="Pfam" id="PF00771">
    <property type="entry name" value="FHIPEP"/>
    <property type="match status" value="1"/>
</dbReference>
<comment type="subcellular location">
    <subcellularLocation>
        <location evidence="1 7">Cell membrane</location>
        <topology evidence="1 7">Multi-pass membrane protein</topology>
    </subcellularLocation>
</comment>
<keyword evidence="7" id="KW-1006">Bacterial flagellum protein export</keyword>
<keyword evidence="7" id="KW-0653">Protein transport</keyword>
<sequence length="684" mass="74712">MDRVMSFILKLLRERAEIIVSVAIVAILGVMLLPLPPILLDLLLSISIALAVVIIITSVYVQKPLDFSVFPTLLLITTLYRLSLNIATTRLVLLKGHEGIESAGTVVMSFGNFVVGGNYAVGLIIFLILVIVNFVVITKGSGRIAEVAARFTLDAMPGKQMAIDADLNAGLINEKDARRRREVISQEADFYGAMDGASKFVRGDAIAGLIITAINIVGGLIIGVLQRGLPIVEALKTYTILTVGDGLVTQIPALLISTAAGIVVSRAGKDSDIGQDIARQVLINPKALFTASGILFALALVPGLPHLPFILIAGSAAGFAYLVSATTKKEAAAGAAPTEAAAEEPRIESFLELDPLTLEIGYGLIPLVEETKGELLSKIKAMRRQLAREIGFVIPPVHIRDNLQLRPHEYSFMIRGIEITRNEVMMGYWLAVAPDESEKIEGIPAREPAFGLPAYWIDEPTIQRAQVEGYMVVDTPTVIATHLTELIRKSSWELLSRSEVQNILDNVSKTYPKLVDELIPVHISLGGVQRILQGLLRERVPINDIITILETVIDYAPSIKDTEMLTELVRQSLSRHITKQYSTQEGNVPVFTLDPRFETMLSRSVQTGEAINPDVVNKIVRGIESLINSDNFKGVQPVILCSSHVRRYLRKLVEKFIPSVVVLSNAEISSTARLYSLGVVRYED</sequence>
<dbReference type="RefSeq" id="WP_218251763.1">
    <property type="nucleotide sequence ID" value="NZ_JABXWD010000076.1"/>
</dbReference>
<feature type="transmembrane region" description="Helical" evidence="7">
    <location>
        <begin position="42"/>
        <end position="61"/>
    </location>
</feature>
<dbReference type="Proteomes" id="UP001196980">
    <property type="component" value="Unassembled WGS sequence"/>
</dbReference>
<evidence type="ECO:0000256" key="6">
    <source>
        <dbReference type="ARBA" id="ARBA00023136"/>
    </source>
</evidence>
<evidence type="ECO:0000256" key="5">
    <source>
        <dbReference type="ARBA" id="ARBA00022989"/>
    </source>
</evidence>
<dbReference type="PIRSF" id="PIRSF005419">
    <property type="entry name" value="FlhA"/>
    <property type="match status" value="1"/>
</dbReference>
<dbReference type="Gene3D" id="3.40.30.60">
    <property type="entry name" value="FHIPEP family, domain 1"/>
    <property type="match status" value="1"/>
</dbReference>
<dbReference type="InterPro" id="IPR042196">
    <property type="entry name" value="FHIPEP_4"/>
</dbReference>
<keyword evidence="8" id="KW-0969">Cilium</keyword>
<proteinExistence type="inferred from homology"/>
<evidence type="ECO:0000256" key="3">
    <source>
        <dbReference type="ARBA" id="ARBA00022475"/>
    </source>
</evidence>
<evidence type="ECO:0000256" key="2">
    <source>
        <dbReference type="ARBA" id="ARBA00008835"/>
    </source>
</evidence>
<feature type="transmembrane region" description="Helical" evidence="7">
    <location>
        <begin position="16"/>
        <end position="36"/>
    </location>
</feature>
<keyword evidence="6 7" id="KW-0472">Membrane</keyword>
<reference evidence="8 9" key="1">
    <citation type="journal article" date="2020" name="J Geophys Res Biogeosci">
        <title>Magnetotaxis as an Adaptation to Enable Bacterial Shuttling of Microbial Sulfur and Sulfur Cycling Across Aquatic Oxic#Anoxic Interfaces.</title>
        <authorList>
            <person name="Li J."/>
            <person name="Liu P."/>
            <person name="Wang J."/>
            <person name="Roberts A.P."/>
            <person name="Pan Y."/>
        </authorList>
    </citation>
    <scope>NUCLEOTIDE SEQUENCE [LARGE SCALE GENOMIC DNA]</scope>
    <source>
        <strain evidence="8 9">MYR-1_YQ</strain>
    </source>
</reference>
<feature type="transmembrane region" description="Helical" evidence="7">
    <location>
        <begin position="246"/>
        <end position="265"/>
    </location>
</feature>
<dbReference type="InterPro" id="IPR006301">
    <property type="entry name" value="FlhA"/>
</dbReference>
<comment type="similarity">
    <text evidence="2 7">Belongs to the FHIPEP (flagella/HR/invasion proteins export pore) family.</text>
</comment>
<dbReference type="PANTHER" id="PTHR30161">
    <property type="entry name" value="FLAGELLAR EXPORT PROTEIN, MEMBRANE FLHA SUBUNIT-RELATED"/>
    <property type="match status" value="1"/>
</dbReference>
<evidence type="ECO:0000256" key="1">
    <source>
        <dbReference type="ARBA" id="ARBA00004651"/>
    </source>
</evidence>
<evidence type="ECO:0000313" key="9">
    <source>
        <dbReference type="Proteomes" id="UP001196980"/>
    </source>
</evidence>
<keyword evidence="3 7" id="KW-1003">Cell membrane</keyword>
<feature type="transmembrane region" description="Helical" evidence="7">
    <location>
        <begin position="205"/>
        <end position="226"/>
    </location>
</feature>
<keyword evidence="7" id="KW-1005">Bacterial flagellum biogenesis</keyword>
<keyword evidence="9" id="KW-1185">Reference proteome</keyword>
<feature type="transmembrane region" description="Helical" evidence="7">
    <location>
        <begin position="113"/>
        <end position="136"/>
    </location>
</feature>
<feature type="transmembrane region" description="Helical" evidence="7">
    <location>
        <begin position="277"/>
        <end position="300"/>
    </location>
</feature>
<dbReference type="InterPro" id="IPR042193">
    <property type="entry name" value="FHIPEP_3"/>
</dbReference>
<dbReference type="EMBL" id="JABXWD010000076">
    <property type="protein sequence ID" value="MBV6341143.1"/>
    <property type="molecule type" value="Genomic_DNA"/>
</dbReference>
<dbReference type="PROSITE" id="PS00994">
    <property type="entry name" value="FHIPEP"/>
    <property type="match status" value="1"/>
</dbReference>
<comment type="caution">
    <text evidence="8">The sequence shown here is derived from an EMBL/GenBank/DDBJ whole genome shotgun (WGS) entry which is preliminary data.</text>
</comment>
<accession>A0ABS6RWZ1</accession>
<keyword evidence="7" id="KW-0813">Transport</keyword>
<dbReference type="InterPro" id="IPR042194">
    <property type="entry name" value="FHIPEP_1"/>
</dbReference>
<dbReference type="Gene3D" id="1.10.8.540">
    <property type="entry name" value="FHIPEP family, domain 3"/>
    <property type="match status" value="1"/>
</dbReference>
<evidence type="ECO:0000256" key="4">
    <source>
        <dbReference type="ARBA" id="ARBA00022692"/>
    </source>
</evidence>
<evidence type="ECO:0000256" key="7">
    <source>
        <dbReference type="RuleBase" id="RU364093"/>
    </source>
</evidence>
<organism evidence="8 9">
    <name type="scientific">Candidatus Magnetobacterium casense</name>
    <dbReference type="NCBI Taxonomy" id="1455061"/>
    <lineage>
        <taxon>Bacteria</taxon>
        <taxon>Pseudomonadati</taxon>
        <taxon>Nitrospirota</taxon>
        <taxon>Thermodesulfovibrionia</taxon>
        <taxon>Thermodesulfovibrionales</taxon>
        <taxon>Candidatus Magnetobacteriaceae</taxon>
        <taxon>Candidatus Magnetobacterium</taxon>
    </lineage>
</organism>
<dbReference type="InterPro" id="IPR025505">
    <property type="entry name" value="FHIPEP_CS"/>
</dbReference>
<dbReference type="PANTHER" id="PTHR30161:SF1">
    <property type="entry name" value="FLAGELLAR BIOSYNTHESIS PROTEIN FLHA-RELATED"/>
    <property type="match status" value="1"/>
</dbReference>